<comment type="caution">
    <text evidence="8">The sequence shown here is derived from an EMBL/GenBank/DDBJ whole genome shotgun (WGS) entry which is preliminary data.</text>
</comment>
<dbReference type="InterPro" id="IPR006162">
    <property type="entry name" value="Ppantetheine_attach_site"/>
</dbReference>
<evidence type="ECO:0000256" key="6">
    <source>
        <dbReference type="ARBA" id="ARBA00023160"/>
    </source>
</evidence>
<evidence type="ECO:0000256" key="1">
    <source>
        <dbReference type="ARBA" id="ARBA00022450"/>
    </source>
</evidence>
<keyword evidence="6" id="KW-0275">Fatty acid biosynthesis</keyword>
<keyword evidence="2" id="KW-0444">Lipid biosynthesis</keyword>
<evidence type="ECO:0000256" key="4">
    <source>
        <dbReference type="ARBA" id="ARBA00022832"/>
    </source>
</evidence>
<dbReference type="Pfam" id="PF00550">
    <property type="entry name" value="PP-binding"/>
    <property type="match status" value="1"/>
</dbReference>
<organism evidence="8">
    <name type="scientific">marine sediment metagenome</name>
    <dbReference type="NCBI Taxonomy" id="412755"/>
    <lineage>
        <taxon>unclassified sequences</taxon>
        <taxon>metagenomes</taxon>
        <taxon>ecological metagenomes</taxon>
    </lineage>
</organism>
<gene>
    <name evidence="8" type="ORF">S01H1_53354</name>
</gene>
<evidence type="ECO:0000313" key="8">
    <source>
        <dbReference type="EMBL" id="GAG23482.1"/>
    </source>
</evidence>
<reference evidence="8" key="1">
    <citation type="journal article" date="2014" name="Front. Microbiol.">
        <title>High frequency of phylogenetically diverse reductive dehalogenase-homologous genes in deep subseafloor sedimentary metagenomes.</title>
        <authorList>
            <person name="Kawai M."/>
            <person name="Futagami T."/>
            <person name="Toyoda A."/>
            <person name="Takaki Y."/>
            <person name="Nishi S."/>
            <person name="Hori S."/>
            <person name="Arai W."/>
            <person name="Tsubouchi T."/>
            <person name="Morono Y."/>
            <person name="Uchiyama I."/>
            <person name="Ito T."/>
            <person name="Fujiyama A."/>
            <person name="Inagaki F."/>
            <person name="Takami H."/>
        </authorList>
    </citation>
    <scope>NUCLEOTIDE SEQUENCE</scope>
    <source>
        <strain evidence="8">Expedition CK06-06</strain>
    </source>
</reference>
<feature type="domain" description="Carrier" evidence="7">
    <location>
        <begin position="2"/>
        <end position="77"/>
    </location>
</feature>
<evidence type="ECO:0000259" key="7">
    <source>
        <dbReference type="PROSITE" id="PS50075"/>
    </source>
</evidence>
<dbReference type="PANTHER" id="PTHR20863:SF76">
    <property type="entry name" value="CARRIER DOMAIN-CONTAINING PROTEIN"/>
    <property type="match status" value="1"/>
</dbReference>
<sequence>MSDTAERVRKVTAETLKVDMGRITDDARFVEDLGAESIQSIELIAAFEEEFDIEMDEEAATAVKNVGDAVTFIQDVIDN</sequence>
<proteinExistence type="inferred from homology"/>
<protein>
    <recommendedName>
        <fullName evidence="7">Carrier domain-containing protein</fullName>
    </recommendedName>
</protein>
<evidence type="ECO:0000256" key="5">
    <source>
        <dbReference type="ARBA" id="ARBA00023098"/>
    </source>
</evidence>
<dbReference type="InterPro" id="IPR003231">
    <property type="entry name" value="ACP"/>
</dbReference>
<dbReference type="HAMAP" id="MF_01217">
    <property type="entry name" value="Acyl_carrier"/>
    <property type="match status" value="1"/>
</dbReference>
<dbReference type="PROSITE" id="PS00012">
    <property type="entry name" value="PHOSPHOPANTETHEINE"/>
    <property type="match status" value="1"/>
</dbReference>
<dbReference type="GO" id="GO:0000035">
    <property type="term" value="F:acyl binding"/>
    <property type="evidence" value="ECO:0007669"/>
    <property type="project" value="TreeGrafter"/>
</dbReference>
<dbReference type="NCBIfam" id="NF002148">
    <property type="entry name" value="PRK00982.1-2"/>
    <property type="match status" value="1"/>
</dbReference>
<keyword evidence="1" id="KW-0596">Phosphopantetheine</keyword>
<dbReference type="SUPFAM" id="SSF47336">
    <property type="entry name" value="ACP-like"/>
    <property type="match status" value="1"/>
</dbReference>
<dbReference type="InterPro" id="IPR009081">
    <property type="entry name" value="PP-bd_ACP"/>
</dbReference>
<dbReference type="PROSITE" id="PS50075">
    <property type="entry name" value="CARRIER"/>
    <property type="match status" value="1"/>
</dbReference>
<dbReference type="EMBL" id="BARS01034545">
    <property type="protein sequence ID" value="GAG23482.1"/>
    <property type="molecule type" value="Genomic_DNA"/>
</dbReference>
<evidence type="ECO:0000256" key="3">
    <source>
        <dbReference type="ARBA" id="ARBA00022553"/>
    </source>
</evidence>
<keyword evidence="3" id="KW-0597">Phosphoprotein</keyword>
<dbReference type="InterPro" id="IPR036736">
    <property type="entry name" value="ACP-like_sf"/>
</dbReference>
<dbReference type="Gene3D" id="1.10.1200.10">
    <property type="entry name" value="ACP-like"/>
    <property type="match status" value="1"/>
</dbReference>
<dbReference type="PANTHER" id="PTHR20863">
    <property type="entry name" value="ACYL CARRIER PROTEIN"/>
    <property type="match status" value="1"/>
</dbReference>
<dbReference type="AlphaFoldDB" id="X0WJV0"/>
<name>X0WJV0_9ZZZZ</name>
<dbReference type="NCBIfam" id="TIGR00517">
    <property type="entry name" value="acyl_carrier"/>
    <property type="match status" value="1"/>
</dbReference>
<dbReference type="GO" id="GO:0000036">
    <property type="term" value="F:acyl carrier activity"/>
    <property type="evidence" value="ECO:0007669"/>
    <property type="project" value="TreeGrafter"/>
</dbReference>
<accession>X0WJV0</accession>
<keyword evidence="5" id="KW-0443">Lipid metabolism</keyword>
<evidence type="ECO:0000256" key="2">
    <source>
        <dbReference type="ARBA" id="ARBA00022516"/>
    </source>
</evidence>
<keyword evidence="4" id="KW-0276">Fatty acid metabolism</keyword>